<keyword evidence="1" id="KW-1133">Transmembrane helix</keyword>
<reference evidence="3" key="1">
    <citation type="submission" date="2016-10" db="EMBL/GenBank/DDBJ databases">
        <authorList>
            <person name="Varghese N."/>
            <person name="Submissions S."/>
        </authorList>
    </citation>
    <scope>NUCLEOTIDE SEQUENCE [LARGE SCALE GENOMIC DNA]</scope>
    <source>
        <strain evidence="3">DSM 13327</strain>
    </source>
</reference>
<feature type="transmembrane region" description="Helical" evidence="1">
    <location>
        <begin position="21"/>
        <end position="39"/>
    </location>
</feature>
<keyword evidence="1" id="KW-0472">Membrane</keyword>
<proteinExistence type="predicted"/>
<organism evidence="2 3">
    <name type="scientific">Pelosinus propionicus DSM 13327</name>
    <dbReference type="NCBI Taxonomy" id="1123291"/>
    <lineage>
        <taxon>Bacteria</taxon>
        <taxon>Bacillati</taxon>
        <taxon>Bacillota</taxon>
        <taxon>Negativicutes</taxon>
        <taxon>Selenomonadales</taxon>
        <taxon>Sporomusaceae</taxon>
        <taxon>Pelosinus</taxon>
    </lineage>
</organism>
<gene>
    <name evidence="2" type="ORF">SAMN04490355_10012</name>
</gene>
<dbReference type="EMBL" id="FOTS01000001">
    <property type="protein sequence ID" value="SFL30649.1"/>
    <property type="molecule type" value="Genomic_DNA"/>
</dbReference>
<protein>
    <submittedName>
        <fullName evidence="2">Uncharacterized protein</fullName>
    </submittedName>
</protein>
<name>A0A1I4GL94_9FIRM</name>
<keyword evidence="3" id="KW-1185">Reference proteome</keyword>
<evidence type="ECO:0000256" key="1">
    <source>
        <dbReference type="SAM" id="Phobius"/>
    </source>
</evidence>
<evidence type="ECO:0000313" key="2">
    <source>
        <dbReference type="EMBL" id="SFL30649.1"/>
    </source>
</evidence>
<evidence type="ECO:0000313" key="3">
    <source>
        <dbReference type="Proteomes" id="UP000199520"/>
    </source>
</evidence>
<dbReference type="OrthoDB" id="1684782at2"/>
<feature type="transmembrane region" description="Helical" evidence="1">
    <location>
        <begin position="66"/>
        <end position="90"/>
    </location>
</feature>
<accession>A0A1I4GL94</accession>
<dbReference type="AlphaFoldDB" id="A0A1I4GL94"/>
<sequence length="105" mass="12214">MENSKESAKEKYLPIIKLGKLYLYLLILGRLVYLIQRVPLPTDKPIDSSIIDAGKFMLQSVLGNEVAKSVCILVLLLYTMFVAIESFMLLRQWFLSYYTKYKKKN</sequence>
<dbReference type="Proteomes" id="UP000199520">
    <property type="component" value="Unassembled WGS sequence"/>
</dbReference>
<keyword evidence="1" id="KW-0812">Transmembrane</keyword>